<organism evidence="2 3">
    <name type="scientific">Halobaculum lipolyticum</name>
    <dbReference type="NCBI Taxonomy" id="3032001"/>
    <lineage>
        <taxon>Archaea</taxon>
        <taxon>Methanobacteriati</taxon>
        <taxon>Methanobacteriota</taxon>
        <taxon>Stenosarchaea group</taxon>
        <taxon>Halobacteria</taxon>
        <taxon>Halobacteriales</taxon>
        <taxon>Haloferacaceae</taxon>
        <taxon>Halobaculum</taxon>
    </lineage>
</organism>
<dbReference type="PANTHER" id="PTHR35519:SF2">
    <property type="entry name" value="PH DOMAIN PROTEIN"/>
    <property type="match status" value="1"/>
</dbReference>
<sequence>MTDVESLTMDLPESVDEPALRRVRTVARVMDEAVRVPGTDTWIGLDPVLGVLPGAGDLVAGGVSLYIVAEAAYLGVPLTTIVRMLANVAADAVLGSVPVVGPVFDALVKANAWNVDYIEEYVATTGTPGGDGDGSAAADADDGPVTIEITEE</sequence>
<evidence type="ECO:0000256" key="1">
    <source>
        <dbReference type="SAM" id="MobiDB-lite"/>
    </source>
</evidence>
<reference evidence="2 3" key="1">
    <citation type="journal article" date="2019" name="Int. J. Syst. Evol. Microbiol.">
        <title>The Global Catalogue of Microorganisms (GCM) 10K type strain sequencing project: providing services to taxonomists for standard genome sequencing and annotation.</title>
        <authorList>
            <consortium name="The Broad Institute Genomics Platform"/>
            <consortium name="The Broad Institute Genome Sequencing Center for Infectious Disease"/>
            <person name="Wu L."/>
            <person name="Ma J."/>
        </authorList>
    </citation>
    <scope>NUCLEOTIDE SEQUENCE [LARGE SCALE GENOMIC DNA]</scope>
    <source>
        <strain evidence="2 3">DT31</strain>
    </source>
</reference>
<proteinExistence type="predicted"/>
<name>A0ABD5WGG1_9EURY</name>
<dbReference type="GeneID" id="81125615"/>
<accession>A0ABD5WGG1</accession>
<comment type="caution">
    <text evidence="2">The sequence shown here is derived from an EMBL/GenBank/DDBJ whole genome shotgun (WGS) entry which is preliminary data.</text>
</comment>
<gene>
    <name evidence="2" type="ORF">ACFQL9_15085</name>
</gene>
<protein>
    <submittedName>
        <fullName evidence="2">DUF4112 domain-containing protein</fullName>
    </submittedName>
</protein>
<evidence type="ECO:0000313" key="3">
    <source>
        <dbReference type="Proteomes" id="UP001596461"/>
    </source>
</evidence>
<feature type="region of interest" description="Disordered" evidence="1">
    <location>
        <begin position="128"/>
        <end position="152"/>
    </location>
</feature>
<dbReference type="Pfam" id="PF13430">
    <property type="entry name" value="DUF4112"/>
    <property type="match status" value="1"/>
</dbReference>
<dbReference type="AlphaFoldDB" id="A0ABD5WGG1"/>
<dbReference type="EMBL" id="JBHTAH010000016">
    <property type="protein sequence ID" value="MFC7070969.1"/>
    <property type="molecule type" value="Genomic_DNA"/>
</dbReference>
<dbReference type="InterPro" id="IPR025187">
    <property type="entry name" value="DUF4112"/>
</dbReference>
<dbReference type="Proteomes" id="UP001596461">
    <property type="component" value="Unassembled WGS sequence"/>
</dbReference>
<evidence type="ECO:0000313" key="2">
    <source>
        <dbReference type="EMBL" id="MFC7070969.1"/>
    </source>
</evidence>
<keyword evidence="3" id="KW-1185">Reference proteome</keyword>
<dbReference type="RefSeq" id="WP_284030768.1">
    <property type="nucleotide sequence ID" value="NZ_CP126154.1"/>
</dbReference>
<dbReference type="PANTHER" id="PTHR35519">
    <property type="entry name" value="MEMBRANE PROTEINS"/>
    <property type="match status" value="1"/>
</dbReference>